<feature type="compositionally biased region" description="Low complexity" evidence="1">
    <location>
        <begin position="71"/>
        <end position="85"/>
    </location>
</feature>
<feature type="region of interest" description="Disordered" evidence="1">
    <location>
        <begin position="44"/>
        <end position="85"/>
    </location>
</feature>
<feature type="compositionally biased region" description="Polar residues" evidence="1">
    <location>
        <begin position="1021"/>
        <end position="1052"/>
    </location>
</feature>
<comment type="caution">
    <text evidence="2">The sequence shown here is derived from an EMBL/GenBank/DDBJ whole genome shotgun (WGS) entry which is preliminary data.</text>
</comment>
<feature type="compositionally biased region" description="Pro residues" evidence="1">
    <location>
        <begin position="251"/>
        <end position="264"/>
    </location>
</feature>
<name>A0A9P6C7Q4_9AGAR</name>
<protein>
    <submittedName>
        <fullName evidence="2">Uncharacterized protein</fullName>
    </submittedName>
</protein>
<feature type="region of interest" description="Disordered" evidence="1">
    <location>
        <begin position="939"/>
        <end position="1082"/>
    </location>
</feature>
<feature type="compositionally biased region" description="Polar residues" evidence="1">
    <location>
        <begin position="760"/>
        <end position="775"/>
    </location>
</feature>
<feature type="compositionally biased region" description="Polar residues" evidence="1">
    <location>
        <begin position="1298"/>
        <end position="1311"/>
    </location>
</feature>
<organism evidence="2 3">
    <name type="scientific">Macrolepiota fuliginosa MF-IS2</name>
    <dbReference type="NCBI Taxonomy" id="1400762"/>
    <lineage>
        <taxon>Eukaryota</taxon>
        <taxon>Fungi</taxon>
        <taxon>Dikarya</taxon>
        <taxon>Basidiomycota</taxon>
        <taxon>Agaricomycotina</taxon>
        <taxon>Agaricomycetes</taxon>
        <taxon>Agaricomycetidae</taxon>
        <taxon>Agaricales</taxon>
        <taxon>Agaricineae</taxon>
        <taxon>Agaricaceae</taxon>
        <taxon>Macrolepiota</taxon>
    </lineage>
</organism>
<feature type="compositionally biased region" description="Polar residues" evidence="1">
    <location>
        <begin position="288"/>
        <end position="300"/>
    </location>
</feature>
<evidence type="ECO:0000313" key="3">
    <source>
        <dbReference type="Proteomes" id="UP000807342"/>
    </source>
</evidence>
<feature type="region of interest" description="Disordered" evidence="1">
    <location>
        <begin position="235"/>
        <end position="300"/>
    </location>
</feature>
<dbReference type="EMBL" id="MU151086">
    <property type="protein sequence ID" value="KAF9451388.1"/>
    <property type="molecule type" value="Genomic_DNA"/>
</dbReference>
<feature type="compositionally biased region" description="Polar residues" evidence="1">
    <location>
        <begin position="785"/>
        <end position="806"/>
    </location>
</feature>
<feature type="compositionally biased region" description="Polar residues" evidence="1">
    <location>
        <begin position="853"/>
        <end position="863"/>
    </location>
</feature>
<feature type="compositionally biased region" description="Acidic residues" evidence="1">
    <location>
        <begin position="415"/>
        <end position="431"/>
    </location>
</feature>
<feature type="compositionally biased region" description="Polar residues" evidence="1">
    <location>
        <begin position="1"/>
        <end position="19"/>
    </location>
</feature>
<feature type="compositionally biased region" description="Low complexity" evidence="1">
    <location>
        <begin position="947"/>
        <end position="959"/>
    </location>
</feature>
<feature type="compositionally biased region" description="Pro residues" evidence="1">
    <location>
        <begin position="21"/>
        <end position="30"/>
    </location>
</feature>
<feature type="compositionally biased region" description="Low complexity" evidence="1">
    <location>
        <begin position="1315"/>
        <end position="1337"/>
    </location>
</feature>
<feature type="compositionally biased region" description="Polar residues" evidence="1">
    <location>
        <begin position="739"/>
        <end position="751"/>
    </location>
</feature>
<keyword evidence="3" id="KW-1185">Reference proteome</keyword>
<feature type="compositionally biased region" description="Polar residues" evidence="1">
    <location>
        <begin position="380"/>
        <end position="391"/>
    </location>
</feature>
<proteinExistence type="predicted"/>
<feature type="region of interest" description="Disordered" evidence="1">
    <location>
        <begin position="1"/>
        <end position="32"/>
    </location>
</feature>
<reference evidence="2" key="1">
    <citation type="submission" date="2020-11" db="EMBL/GenBank/DDBJ databases">
        <authorList>
            <consortium name="DOE Joint Genome Institute"/>
            <person name="Ahrendt S."/>
            <person name="Riley R."/>
            <person name="Andreopoulos W."/>
            <person name="Labutti K."/>
            <person name="Pangilinan J."/>
            <person name="Ruiz-Duenas F.J."/>
            <person name="Barrasa J.M."/>
            <person name="Sanchez-Garcia M."/>
            <person name="Camarero S."/>
            <person name="Miyauchi S."/>
            <person name="Serrano A."/>
            <person name="Linde D."/>
            <person name="Babiker R."/>
            <person name="Drula E."/>
            <person name="Ayuso-Fernandez I."/>
            <person name="Pacheco R."/>
            <person name="Padilla G."/>
            <person name="Ferreira P."/>
            <person name="Barriuso J."/>
            <person name="Kellner H."/>
            <person name="Castanera R."/>
            <person name="Alfaro M."/>
            <person name="Ramirez L."/>
            <person name="Pisabarro A.G."/>
            <person name="Kuo A."/>
            <person name="Tritt A."/>
            <person name="Lipzen A."/>
            <person name="He G."/>
            <person name="Yan M."/>
            <person name="Ng V."/>
            <person name="Cullen D."/>
            <person name="Martin F."/>
            <person name="Rosso M.-N."/>
            <person name="Henrissat B."/>
            <person name="Hibbett D."/>
            <person name="Martinez A.T."/>
            <person name="Grigoriev I.V."/>
        </authorList>
    </citation>
    <scope>NUCLEOTIDE SEQUENCE</scope>
    <source>
        <strain evidence="2">MF-IS2</strain>
    </source>
</reference>
<feature type="compositionally biased region" description="Pro residues" evidence="1">
    <location>
        <begin position="1148"/>
        <end position="1188"/>
    </location>
</feature>
<accession>A0A9P6C7Q4</accession>
<feature type="compositionally biased region" description="Polar residues" evidence="1">
    <location>
        <begin position="49"/>
        <end position="62"/>
    </location>
</feature>
<evidence type="ECO:0000313" key="2">
    <source>
        <dbReference type="EMBL" id="KAF9451388.1"/>
    </source>
</evidence>
<dbReference type="OrthoDB" id="2526154at2759"/>
<gene>
    <name evidence="2" type="ORF">P691DRAFT_807934</name>
</gene>
<feature type="compositionally biased region" description="Low complexity" evidence="1">
    <location>
        <begin position="529"/>
        <end position="539"/>
    </location>
</feature>
<evidence type="ECO:0000256" key="1">
    <source>
        <dbReference type="SAM" id="MobiDB-lite"/>
    </source>
</evidence>
<feature type="region of interest" description="Disordered" evidence="1">
    <location>
        <begin position="412"/>
        <end position="445"/>
    </location>
</feature>
<feature type="compositionally biased region" description="Polar residues" evidence="1">
    <location>
        <begin position="1216"/>
        <end position="1234"/>
    </location>
</feature>
<feature type="region of interest" description="Disordered" evidence="1">
    <location>
        <begin position="1132"/>
        <end position="1342"/>
    </location>
</feature>
<sequence>MIASNNTPQTSQSPESLTPTWRPPKAPLPPYRLAKLANALGVSTPVPASHQNSLSRSFSESASPVDPYRRSPTPSTAASASFTTNGSSTSKFLLHVLPPLTFPYDPDNPDDNDLLPPPSAASGYHTQFRRGILVPVHSSFQAQLSAIAKEYALPSAAGLVLYLITNVPSQRPPGPSPTGAIPDDVVEEPGPRISEDTWRHLWARIIHVEQRQDVPPSRSVTPGLIGLRTGLASRSTPHLLDTSPVVTRLPTEPPLPGGTSPSPPSSISDPLSNSKSPADSSADEPGTPDTSAASNVFEPNQRAQSFDLPGLRSPSLIPILAKVEFDIDPWKAVWYEPWLRNRKANHAKRAESRMGRKGSTNDDSSGGQERQPPIQLIIGRQQTASPISIVTPSGGDNAKGEAERVLESGYQQLGADDDDSDSDEDEFEPDEMTTRVVAVDGSGKDPLADVFGTDADAWADIHASSGDRRSLNPNVVNLALTAADLNMLPDDSLQDPDSVMQPEEEEVRELLEQMSRPNSRPTFSVDVLSSPPSKRSSASTHTTKKHVPPPLVLIPKDSSSDLVVPSEASPMPSSAGSVGLAYLNDGSSPEKSPMEEYAETEIADEYDDRYTRVRTPSESDKRAGTIYDELDLGLDSTEEFDENDPNDRRRSQFLLKAQLDEIERTMAQLSPRMLNADLADDSFTPASLSPMTPNSISLSPKAGLLNADYYPPSPHAPPELEHSPTNASSHPSPVRGPPRTSSVRASASGNQWPAVPFSSIRDSQGPGTSNRTDGQPSPPRLALNGVTTSAPKQFTPTPKSSSNVVSAETEKRKRELEEEYPALANPPSPVAGSAADQSVIPLSPDPFGRYPSASDSTVNSRMSESSLQQWDAVTLGRGSISLEPVAEDDGIVAPASQGRNRSATTSRFSADSVTIIGEEATVTAKPSMRTTLMTVKSIKKLWRKSNNKSNSNAAPTATSGRSSPQVAPMRPERPSQETMDLPDVDHPLPTPPPNFKGYSPQVNPPVSLPPRMSQDSHRQSRTSQDQFNPPRTSQDQMNGPNARVPQNLNVPQSKHGLQVPQTPTSGAFPVPVAPPPQQSNHPQVLMVPPQNQGLGPPTYMGRNGNASPIFAAQMLPGRGGLSLDKFHFDQESPYPVHVTNSPRYSPRPISPPLLPPAQAPLPPSATAPATAPAPAPTPSPVHSLPPPVPEKEKPTARKSILKAFQKASKTPPLPSPTDSRSSLDKGNQNPTTVTGRPRRPSFHSTKSSTTSVNDIPPSPQIPGQFVAGSGPGGKNETSLVPVTPTAAVFGDNGESVRSGVTTSSTDSTISQGHVARSTSPSRSLASSSRSSQETRPSFDVSQFEIVSPKTSTLTYPYHGLDHQ</sequence>
<feature type="compositionally biased region" description="Polar residues" evidence="1">
    <location>
        <begin position="1242"/>
        <end position="1253"/>
    </location>
</feature>
<feature type="region of interest" description="Disordered" evidence="1">
    <location>
        <begin position="346"/>
        <end position="400"/>
    </location>
</feature>
<feature type="compositionally biased region" description="Low complexity" evidence="1">
    <location>
        <begin position="265"/>
        <end position="277"/>
    </location>
</feature>
<feature type="region of interest" description="Disordered" evidence="1">
    <location>
        <begin position="488"/>
        <end position="603"/>
    </location>
</feature>
<dbReference type="Proteomes" id="UP000807342">
    <property type="component" value="Unassembled WGS sequence"/>
</dbReference>
<feature type="region of interest" description="Disordered" evidence="1">
    <location>
        <begin position="707"/>
        <end position="863"/>
    </location>
</feature>